<organism evidence="1 2">
    <name type="scientific">Dubosiella muris</name>
    <dbReference type="NCBI Taxonomy" id="3038133"/>
    <lineage>
        <taxon>Bacteria</taxon>
        <taxon>Bacillati</taxon>
        <taxon>Bacillota</taxon>
        <taxon>Erysipelotrichia</taxon>
        <taxon>Erysipelotrichales</taxon>
        <taxon>Erysipelotrichaceae</taxon>
        <taxon>Dubosiella</taxon>
    </lineage>
</organism>
<accession>A0AC61R7S4</accession>
<proteinExistence type="predicted"/>
<name>A0AC61R7S4_9FIRM</name>
<reference evidence="1" key="1">
    <citation type="submission" date="2019-04" db="EMBL/GenBank/DDBJ databases">
        <title>Microbes associate with the intestines of laboratory mice.</title>
        <authorList>
            <person name="Navarre W."/>
            <person name="Wong E."/>
            <person name="Huang K."/>
            <person name="Tropini C."/>
            <person name="Ng K."/>
            <person name="Yu B."/>
        </authorList>
    </citation>
    <scope>NUCLEOTIDE SEQUENCE</scope>
    <source>
        <strain evidence="1">NM09_H32</strain>
    </source>
</reference>
<comment type="caution">
    <text evidence="1">The sequence shown here is derived from an EMBL/GenBank/DDBJ whole genome shotgun (WGS) entry which is preliminary data.</text>
</comment>
<evidence type="ECO:0000313" key="2">
    <source>
        <dbReference type="Proteomes" id="UP000308836"/>
    </source>
</evidence>
<keyword evidence="2" id="KW-1185">Reference proteome</keyword>
<dbReference type="EMBL" id="SRYG01000011">
    <property type="protein sequence ID" value="TGY65974.1"/>
    <property type="molecule type" value="Genomic_DNA"/>
</dbReference>
<evidence type="ECO:0000313" key="1">
    <source>
        <dbReference type="EMBL" id="TGY65974.1"/>
    </source>
</evidence>
<dbReference type="Proteomes" id="UP000308836">
    <property type="component" value="Unassembled WGS sequence"/>
</dbReference>
<sequence>MNSRKLFAGLASASMLLGLAGCGSSGGSSSSKPLIVGTTQELAGVFSPIFYSSAYDGWVVDMIYEPLLRYTKDSELKPYLAEEMPEVSEDGKTITFKIKEGIKFSDGTDLDANDVKFTFTLIADPSYDGRFTGTADYIEGYKEYHDGDAEDFSGIEVVDDHTVTFHLTETQYDSVSTLGGMGIISDEQYEYKKGDLGDYKSKNDQPMGSGPYVLNSYDKASGASLTKNENYSGTGDYKIDRVIIKTIAEATELTSLQNGDINYLAENIDADVIGPASLDEKLTFNYYFRPAEGYFGYNCQNGATADPAVRQALSYATNRQEFSDAYFKYPEASDELKEIPLGYVPTIYWNPVSANLGKIVTGEEKLDGLRTFDYDLDKAKQVLEDAGWKVGADGIREKDGQKLTVKFLLSEGNSVLDMLIPIIQKSWKEIGVDLKQNTVDFNTLLDTVTPGSGDNDWNVFFMATSYTGVENADSNYNLMSGDPNNYAGLKDEKLDAELKAGRSTMNEEQSVENYKKAMITENELVPYLPIYGNELFNIYAKNVKLTETGPVRSWAQALDSAEIE</sequence>
<protein>
    <submittedName>
        <fullName evidence="1">ABC transporter substrate-binding protein</fullName>
    </submittedName>
</protein>
<gene>
    <name evidence="1" type="ORF">E5336_06565</name>
</gene>